<evidence type="ECO:0000313" key="2">
    <source>
        <dbReference type="Proteomes" id="UP000215509"/>
    </source>
</evidence>
<accession>A0A229USD9</accession>
<dbReference type="EMBL" id="NMQW01000015">
    <property type="protein sequence ID" value="OXM86322.1"/>
    <property type="molecule type" value="Genomic_DNA"/>
</dbReference>
<reference evidence="1 2" key="1">
    <citation type="submission" date="2017-07" db="EMBL/GenBank/DDBJ databases">
        <title>Genome sequencing and assembly of Paenibacillus rigui.</title>
        <authorList>
            <person name="Mayilraj S."/>
        </authorList>
    </citation>
    <scope>NUCLEOTIDE SEQUENCE [LARGE SCALE GENOMIC DNA]</scope>
    <source>
        <strain evidence="1 2">JCM 16352</strain>
    </source>
</reference>
<comment type="caution">
    <text evidence="1">The sequence shown here is derived from an EMBL/GenBank/DDBJ whole genome shotgun (WGS) entry which is preliminary data.</text>
</comment>
<protein>
    <submittedName>
        <fullName evidence="1">Uncharacterized protein</fullName>
    </submittedName>
</protein>
<name>A0A229USD9_9BACL</name>
<dbReference type="Proteomes" id="UP000215509">
    <property type="component" value="Unassembled WGS sequence"/>
</dbReference>
<sequence length="73" mass="8311">MRICIDNKEIPVTFVSSDHKVIPQLIQTLRATQGSRERSGDFDMEALERIEVVGMEAHLYSSTQLRKCLALYA</sequence>
<dbReference type="OrthoDB" id="2625435at2"/>
<evidence type="ECO:0000313" key="1">
    <source>
        <dbReference type="EMBL" id="OXM86322.1"/>
    </source>
</evidence>
<proteinExistence type="predicted"/>
<organism evidence="1 2">
    <name type="scientific">Paenibacillus rigui</name>
    <dbReference type="NCBI Taxonomy" id="554312"/>
    <lineage>
        <taxon>Bacteria</taxon>
        <taxon>Bacillati</taxon>
        <taxon>Bacillota</taxon>
        <taxon>Bacilli</taxon>
        <taxon>Bacillales</taxon>
        <taxon>Paenibacillaceae</taxon>
        <taxon>Paenibacillus</taxon>
    </lineage>
</organism>
<dbReference type="RefSeq" id="WP_094014780.1">
    <property type="nucleotide sequence ID" value="NZ_NMQW01000015.1"/>
</dbReference>
<gene>
    <name evidence="1" type="ORF">CF651_10330</name>
</gene>
<keyword evidence="2" id="KW-1185">Reference proteome</keyword>
<dbReference type="AlphaFoldDB" id="A0A229USD9"/>